<evidence type="ECO:0000313" key="2">
    <source>
        <dbReference type="EMBL" id="MBR0600576.1"/>
    </source>
</evidence>
<dbReference type="EMBL" id="JAGSND010000035">
    <property type="protein sequence ID" value="MBR0600576.1"/>
    <property type="molecule type" value="Genomic_DNA"/>
</dbReference>
<dbReference type="Proteomes" id="UP000675664">
    <property type="component" value="Unassembled WGS sequence"/>
</dbReference>
<reference evidence="2" key="2">
    <citation type="submission" date="2021-04" db="EMBL/GenBank/DDBJ databases">
        <authorList>
            <person name="Liu J."/>
        </authorList>
    </citation>
    <scope>NUCLEOTIDE SEQUENCE</scope>
    <source>
        <strain evidence="2">BAD-6</strain>
    </source>
</reference>
<dbReference type="AlphaFoldDB" id="A0A8J7W5D1"/>
<proteinExistence type="predicted"/>
<evidence type="ECO:0000313" key="3">
    <source>
        <dbReference type="Proteomes" id="UP000675664"/>
    </source>
</evidence>
<keyword evidence="1" id="KW-0812">Transmembrane</keyword>
<keyword evidence="1" id="KW-0472">Membrane</keyword>
<gene>
    <name evidence="2" type="ORF">KCX82_22150</name>
</gene>
<dbReference type="RefSeq" id="WP_227020657.1">
    <property type="nucleotide sequence ID" value="NZ_JAGSND010000035.1"/>
</dbReference>
<name>A0A8J7W5D1_9FIRM</name>
<protein>
    <submittedName>
        <fullName evidence="2">Uncharacterized protein</fullName>
    </submittedName>
</protein>
<reference evidence="2" key="1">
    <citation type="submission" date="2021-04" db="EMBL/GenBank/DDBJ databases">
        <title>Sinoanaerobacter chloroacetimidivorans sp. nov., an obligate anaerobic bacterium isolated from anaerobic sludge.</title>
        <authorList>
            <person name="Bao Y."/>
        </authorList>
    </citation>
    <scope>NUCLEOTIDE SEQUENCE</scope>
    <source>
        <strain evidence="2">BAD-6</strain>
    </source>
</reference>
<accession>A0A8J7W5D1</accession>
<keyword evidence="3" id="KW-1185">Reference proteome</keyword>
<evidence type="ECO:0000256" key="1">
    <source>
        <dbReference type="SAM" id="Phobius"/>
    </source>
</evidence>
<sequence length="73" mass="8128">MNIFGLGQNTQGLYIEPAARENSHREVLPGFHALTLKEKCLYLVKISKRNTSHQMLVVAGLTVLALAADYLMQ</sequence>
<organism evidence="2 3">
    <name type="scientific">Sinanaerobacter chloroacetimidivorans</name>
    <dbReference type="NCBI Taxonomy" id="2818044"/>
    <lineage>
        <taxon>Bacteria</taxon>
        <taxon>Bacillati</taxon>
        <taxon>Bacillota</taxon>
        <taxon>Clostridia</taxon>
        <taxon>Peptostreptococcales</taxon>
        <taxon>Anaerovoracaceae</taxon>
        <taxon>Sinanaerobacter</taxon>
    </lineage>
</organism>
<feature type="transmembrane region" description="Helical" evidence="1">
    <location>
        <begin position="55"/>
        <end position="72"/>
    </location>
</feature>
<keyword evidence="1" id="KW-1133">Transmembrane helix</keyword>
<comment type="caution">
    <text evidence="2">The sequence shown here is derived from an EMBL/GenBank/DDBJ whole genome shotgun (WGS) entry which is preliminary data.</text>
</comment>